<dbReference type="InterPro" id="IPR012337">
    <property type="entry name" value="RNaseH-like_sf"/>
</dbReference>
<feature type="domain" description="TTF-type" evidence="1">
    <location>
        <begin position="133"/>
        <end position="213"/>
    </location>
</feature>
<keyword evidence="3" id="KW-1185">Reference proteome</keyword>
<protein>
    <recommendedName>
        <fullName evidence="1">TTF-type domain-containing protein</fullName>
    </recommendedName>
</protein>
<evidence type="ECO:0000259" key="1">
    <source>
        <dbReference type="SMART" id="SM00597"/>
    </source>
</evidence>
<accession>A0A9P0DSM9</accession>
<dbReference type="GO" id="GO:0046983">
    <property type="term" value="F:protein dimerization activity"/>
    <property type="evidence" value="ECO:0007669"/>
    <property type="project" value="InterPro"/>
</dbReference>
<dbReference type="SUPFAM" id="SSF53098">
    <property type="entry name" value="Ribonuclease H-like"/>
    <property type="match status" value="1"/>
</dbReference>
<dbReference type="Proteomes" id="UP001153709">
    <property type="component" value="Chromosome 3"/>
</dbReference>
<dbReference type="InterPro" id="IPR025398">
    <property type="entry name" value="DUF4371"/>
</dbReference>
<evidence type="ECO:0000313" key="2">
    <source>
        <dbReference type="EMBL" id="CAH1276270.1"/>
    </source>
</evidence>
<reference evidence="2" key="1">
    <citation type="submission" date="2022-01" db="EMBL/GenBank/DDBJ databases">
        <authorList>
            <person name="King R."/>
        </authorList>
    </citation>
    <scope>NUCLEOTIDE SEQUENCE</scope>
</reference>
<dbReference type="PANTHER" id="PTHR45749:SF28">
    <property type="entry name" value="ZINC FINGER MYM-TYPE PROTEIN 1-LIKE-RELATED"/>
    <property type="match status" value="1"/>
</dbReference>
<dbReference type="SMART" id="SM00597">
    <property type="entry name" value="ZnF_TTF"/>
    <property type="match status" value="1"/>
</dbReference>
<dbReference type="OrthoDB" id="8196265at2759"/>
<dbReference type="EMBL" id="OU898278">
    <property type="protein sequence ID" value="CAH1276270.1"/>
    <property type="molecule type" value="Genomic_DNA"/>
</dbReference>
<dbReference type="Pfam" id="PF05699">
    <property type="entry name" value="Dimer_Tnp_hAT"/>
    <property type="match status" value="1"/>
</dbReference>
<evidence type="ECO:0000313" key="3">
    <source>
        <dbReference type="Proteomes" id="UP001153709"/>
    </source>
</evidence>
<gene>
    <name evidence="2" type="ORF">DIABBA_LOCUS5503</name>
</gene>
<dbReference type="Pfam" id="PF14291">
    <property type="entry name" value="DUF4371"/>
    <property type="match status" value="1"/>
</dbReference>
<dbReference type="InterPro" id="IPR006580">
    <property type="entry name" value="Znf_TTF"/>
</dbReference>
<dbReference type="AlphaFoldDB" id="A0A9P0DSM9"/>
<sequence>MEVKQEIIEKTCKIEIIESNHLDDALLDGFKCEIQEYSNRQSTDDTYDSLDFKNCLINTEIEQHENKLDLFKENQTLNKTYMNPINDLVCNILETPFRHWKNEDKRDVLLHGRPTSILNIGLKKEVKKKGKSYKINFKSSWFTEFNWLCSSTALEKLYCWPCLLFSNKNSVWNRDGFVNFLNINRSLHKHADSGEHLKNHLLLRTFEQNQNTIANPLEENARLHKLNFNENVRLNRICLRTVIDAVLYLSKQELSFTGHDGKSDSSNRGNFEELLNLLIVQCPLETKNHYEKIKNVFSGEFSGNSGESKTIKNELIECICGYINDNIITEIKNSSFFSLQIDDATDITQMSQSSIILRFVNSQGLLIERFMGFYDVSAGRTAEHLFTMAAIVLEPLEYRHKLVGQCYDGASVMSGHLNGLQQKIKSHAPQAIFVHCLAHRLNLVFQQSFKKISKCRIFFATITGIPSFFHSSAKRSYALASTSARRMPTITETRWSSNSKLISVIIEDWEKLKEVFDNIMNSKESDRKSIQLAKGFLRDLNDFEFTFLATVFSDIFHITDILYDVLQEKSLDITFCLNQIRRTRQLISDKRNEEFFNFIFEKASTMTVISTSKRFRCDDGMSKNAITTQYRALFFEIYDHILMEMDVRFQDCDKLKFVSLADTTKFDSYSLTFPSDAFQNLFEFYGTKFTKHQRLKNELCLLYADENYKNVNLQELVIKLQPIKDIIAEAYNLFCLILTIPSTRVSVEKSFSCLKRLKIFTRNTISQDRLSSLSVIALHKELLNELMQKHPFYEDIIDRFASLKDRRIDLVYKN</sequence>
<dbReference type="InterPro" id="IPR008906">
    <property type="entry name" value="HATC_C_dom"/>
</dbReference>
<name>A0A9P0DSM9_DIABA</name>
<dbReference type="PANTHER" id="PTHR45749">
    <property type="match status" value="1"/>
</dbReference>
<proteinExistence type="predicted"/>
<organism evidence="2 3">
    <name type="scientific">Diabrotica balteata</name>
    <name type="common">Banded cucumber beetle</name>
    <dbReference type="NCBI Taxonomy" id="107213"/>
    <lineage>
        <taxon>Eukaryota</taxon>
        <taxon>Metazoa</taxon>
        <taxon>Ecdysozoa</taxon>
        <taxon>Arthropoda</taxon>
        <taxon>Hexapoda</taxon>
        <taxon>Insecta</taxon>
        <taxon>Pterygota</taxon>
        <taxon>Neoptera</taxon>
        <taxon>Endopterygota</taxon>
        <taxon>Coleoptera</taxon>
        <taxon>Polyphaga</taxon>
        <taxon>Cucujiformia</taxon>
        <taxon>Chrysomeloidea</taxon>
        <taxon>Chrysomelidae</taxon>
        <taxon>Galerucinae</taxon>
        <taxon>Diabroticina</taxon>
        <taxon>Diabroticites</taxon>
        <taxon>Diabrotica</taxon>
    </lineage>
</organism>